<organism evidence="2 3">
    <name type="scientific">Aquimarina hainanensis</name>
    <dbReference type="NCBI Taxonomy" id="1578017"/>
    <lineage>
        <taxon>Bacteria</taxon>
        <taxon>Pseudomonadati</taxon>
        <taxon>Bacteroidota</taxon>
        <taxon>Flavobacteriia</taxon>
        <taxon>Flavobacteriales</taxon>
        <taxon>Flavobacteriaceae</taxon>
        <taxon>Aquimarina</taxon>
    </lineage>
</organism>
<dbReference type="SUPFAM" id="SSF53474">
    <property type="entry name" value="alpha/beta-Hydrolases"/>
    <property type="match status" value="1"/>
</dbReference>
<keyword evidence="3" id="KW-1185">Reference proteome</keyword>
<dbReference type="InterPro" id="IPR009199">
    <property type="entry name" value="PhoPQ-act_pathogen-rel_PqaA"/>
</dbReference>
<evidence type="ECO:0000313" key="2">
    <source>
        <dbReference type="EMBL" id="MFD2590557.1"/>
    </source>
</evidence>
<reference evidence="3" key="1">
    <citation type="journal article" date="2019" name="Int. J. Syst. Evol. Microbiol.">
        <title>The Global Catalogue of Microorganisms (GCM) 10K type strain sequencing project: providing services to taxonomists for standard genome sequencing and annotation.</title>
        <authorList>
            <consortium name="The Broad Institute Genomics Platform"/>
            <consortium name="The Broad Institute Genome Sequencing Center for Infectious Disease"/>
            <person name="Wu L."/>
            <person name="Ma J."/>
        </authorList>
    </citation>
    <scope>NUCLEOTIDE SEQUENCE [LARGE SCALE GENOMIC DNA]</scope>
    <source>
        <strain evidence="3">KCTC 42423</strain>
    </source>
</reference>
<comment type="caution">
    <text evidence="2">The sequence shown here is derived from an EMBL/GenBank/DDBJ whole genome shotgun (WGS) entry which is preliminary data.</text>
</comment>
<gene>
    <name evidence="2" type="ORF">ACFSTE_06900</name>
</gene>
<dbReference type="RefSeq" id="WP_378257440.1">
    <property type="nucleotide sequence ID" value="NZ_JBHSJV010000001.1"/>
</dbReference>
<accession>A0ABW5N4J0</accession>
<evidence type="ECO:0000313" key="3">
    <source>
        <dbReference type="Proteomes" id="UP001597459"/>
    </source>
</evidence>
<dbReference type="Gene3D" id="3.40.50.1820">
    <property type="entry name" value="alpha/beta hydrolase"/>
    <property type="match status" value="1"/>
</dbReference>
<keyword evidence="2" id="KW-0378">Hydrolase</keyword>
<dbReference type="Proteomes" id="UP001597459">
    <property type="component" value="Unassembled WGS sequence"/>
</dbReference>
<dbReference type="Pfam" id="PF00561">
    <property type="entry name" value="Abhydrolase_1"/>
    <property type="match status" value="1"/>
</dbReference>
<feature type="domain" description="AB hydrolase-1" evidence="1">
    <location>
        <begin position="24"/>
        <end position="129"/>
    </location>
</feature>
<dbReference type="Pfam" id="PF10142">
    <property type="entry name" value="PhoPQ_related"/>
    <property type="match status" value="1"/>
</dbReference>
<dbReference type="PANTHER" id="PTHR43689:SF8">
    <property type="entry name" value="ALPHA_BETA-HYDROLASES SUPERFAMILY PROTEIN"/>
    <property type="match status" value="1"/>
</dbReference>
<dbReference type="InterPro" id="IPR000073">
    <property type="entry name" value="AB_hydrolase_1"/>
</dbReference>
<dbReference type="PANTHER" id="PTHR43689">
    <property type="entry name" value="HYDROLASE"/>
    <property type="match status" value="1"/>
</dbReference>
<proteinExistence type="predicted"/>
<protein>
    <submittedName>
        <fullName evidence="2">Alpha/beta fold hydrolase</fullName>
    </submittedName>
</protein>
<name>A0ABW5N4J0_9FLAO</name>
<sequence>MASNQSNETKGLALKKISYAPNSPTIVFLHDSLGCIELWRDFPEKLSSLTKCNVLIYDRQGYGQSKAFSSPRRTNNYLEIEAAILARLLRENSCQNAILFGHSDGGSIALIAAAQYPELISGIITEGAHIFVEDITIKGIKDAEKLYRETNLKSRLQKYHGSKTEAMFWAWASTWTTPEFRNWNIEHFLPKISCPALIIQGADDEYGTIEQVQRIHQQVSGTTRTHIIPNIKHTPHKEAPEIVLQLVTTFIHQYLFPSKK</sequence>
<evidence type="ECO:0000259" key="1">
    <source>
        <dbReference type="Pfam" id="PF00561"/>
    </source>
</evidence>
<dbReference type="EMBL" id="JBHULX010000004">
    <property type="protein sequence ID" value="MFD2590557.1"/>
    <property type="molecule type" value="Genomic_DNA"/>
</dbReference>
<dbReference type="InterPro" id="IPR029058">
    <property type="entry name" value="AB_hydrolase_fold"/>
</dbReference>
<dbReference type="GO" id="GO:0016787">
    <property type="term" value="F:hydrolase activity"/>
    <property type="evidence" value="ECO:0007669"/>
    <property type="project" value="UniProtKB-KW"/>
</dbReference>